<feature type="non-terminal residue" evidence="1">
    <location>
        <position position="1"/>
    </location>
</feature>
<gene>
    <name evidence="1" type="ORF">RPERSI_LOCUS31096</name>
</gene>
<evidence type="ECO:0000313" key="2">
    <source>
        <dbReference type="Proteomes" id="UP000789920"/>
    </source>
</evidence>
<reference evidence="1" key="1">
    <citation type="submission" date="2021-06" db="EMBL/GenBank/DDBJ databases">
        <authorList>
            <person name="Kallberg Y."/>
            <person name="Tangrot J."/>
            <person name="Rosling A."/>
        </authorList>
    </citation>
    <scope>NUCLEOTIDE SEQUENCE</scope>
    <source>
        <strain evidence="1">MA461A</strain>
    </source>
</reference>
<sequence>VSEDAPFTEVEKVYRQLYTQYHTDRGVLDTETKRKFEKVKQAYEKLFSLEQERKGWRKKGKTQEKRLGRDSHLQSEVLETKRVVKVTKGGRRFSFTSLSLLRDEEEKKVSYSYQRGKEMLSSFRKSLREGQRKLISYWSRPPRTVPHDI</sequence>
<dbReference type="Proteomes" id="UP000789920">
    <property type="component" value="Unassembled WGS sequence"/>
</dbReference>
<organism evidence="1 2">
    <name type="scientific">Racocetra persica</name>
    <dbReference type="NCBI Taxonomy" id="160502"/>
    <lineage>
        <taxon>Eukaryota</taxon>
        <taxon>Fungi</taxon>
        <taxon>Fungi incertae sedis</taxon>
        <taxon>Mucoromycota</taxon>
        <taxon>Glomeromycotina</taxon>
        <taxon>Glomeromycetes</taxon>
        <taxon>Diversisporales</taxon>
        <taxon>Gigasporaceae</taxon>
        <taxon>Racocetra</taxon>
    </lineage>
</organism>
<evidence type="ECO:0000313" key="1">
    <source>
        <dbReference type="EMBL" id="CAG8839560.1"/>
    </source>
</evidence>
<dbReference type="EMBL" id="CAJVQC010124008">
    <property type="protein sequence ID" value="CAG8839560.1"/>
    <property type="molecule type" value="Genomic_DNA"/>
</dbReference>
<comment type="caution">
    <text evidence="1">The sequence shown here is derived from an EMBL/GenBank/DDBJ whole genome shotgun (WGS) entry which is preliminary data.</text>
</comment>
<keyword evidence="2" id="KW-1185">Reference proteome</keyword>
<protein>
    <submittedName>
        <fullName evidence="1">30045_t:CDS:1</fullName>
    </submittedName>
</protein>
<accession>A0ACA9SIK5</accession>
<proteinExistence type="predicted"/>
<name>A0ACA9SIK5_9GLOM</name>